<organism evidence="1 2">
    <name type="scientific">Hymenobacter gummosus</name>
    <dbReference type="NCBI Taxonomy" id="1776032"/>
    <lineage>
        <taxon>Bacteria</taxon>
        <taxon>Pseudomonadati</taxon>
        <taxon>Bacteroidota</taxon>
        <taxon>Cytophagia</taxon>
        <taxon>Cytophagales</taxon>
        <taxon>Hymenobacteraceae</taxon>
        <taxon>Hymenobacter</taxon>
    </lineage>
</organism>
<accession>A0A3S0H9D9</accession>
<dbReference type="OrthoDB" id="880716at2"/>
<protein>
    <recommendedName>
        <fullName evidence="3">STAS/SEC14 domain-containing protein</fullName>
    </recommendedName>
</protein>
<evidence type="ECO:0000313" key="2">
    <source>
        <dbReference type="Proteomes" id="UP000282184"/>
    </source>
</evidence>
<dbReference type="RefSeq" id="WP_126693612.1">
    <property type="nucleotide sequence ID" value="NZ_RXOF01000006.1"/>
</dbReference>
<reference evidence="1 2" key="1">
    <citation type="submission" date="2018-12" db="EMBL/GenBank/DDBJ databases">
        <title>Hymenobacter gummosus sp. nov., isolated from a spring.</title>
        <authorList>
            <person name="Nie L."/>
        </authorList>
    </citation>
    <scope>NUCLEOTIDE SEQUENCE [LARGE SCALE GENOMIC DNA]</scope>
    <source>
        <strain evidence="1 2">KCTC 52166</strain>
    </source>
</reference>
<sequence length="129" mass="14642">MRLYFENRAGGVYADPAGFARLVYKPGPRAEGALLTHSRHLLARHHGRMLVDQRLMQPYSPVEQQLVRQEWLPLAIEENGYRYGAVVQAQDVFARLATATVLTQARNSKMTYRYFDDEAAATAWLLSCA</sequence>
<evidence type="ECO:0008006" key="3">
    <source>
        <dbReference type="Google" id="ProtNLM"/>
    </source>
</evidence>
<proteinExistence type="predicted"/>
<keyword evidence="2" id="KW-1185">Reference proteome</keyword>
<comment type="caution">
    <text evidence="1">The sequence shown here is derived from an EMBL/GenBank/DDBJ whole genome shotgun (WGS) entry which is preliminary data.</text>
</comment>
<name>A0A3S0H9D9_9BACT</name>
<gene>
    <name evidence="1" type="ORF">EJV47_13155</name>
</gene>
<evidence type="ECO:0000313" key="1">
    <source>
        <dbReference type="EMBL" id="RTQ49753.1"/>
    </source>
</evidence>
<dbReference type="Proteomes" id="UP000282184">
    <property type="component" value="Unassembled WGS sequence"/>
</dbReference>
<dbReference type="AlphaFoldDB" id="A0A3S0H9D9"/>
<dbReference type="EMBL" id="RXOF01000006">
    <property type="protein sequence ID" value="RTQ49753.1"/>
    <property type="molecule type" value="Genomic_DNA"/>
</dbReference>